<dbReference type="AlphaFoldDB" id="A0A171CFP5"/>
<comment type="similarity">
    <text evidence="1">Belongs to the LysR transcriptional regulatory family.</text>
</comment>
<evidence type="ECO:0000256" key="4">
    <source>
        <dbReference type="ARBA" id="ARBA00023163"/>
    </source>
</evidence>
<dbReference type="Gene3D" id="1.10.10.10">
    <property type="entry name" value="Winged helix-like DNA-binding domain superfamily/Winged helix DNA-binding domain"/>
    <property type="match status" value="1"/>
</dbReference>
<evidence type="ECO:0000256" key="1">
    <source>
        <dbReference type="ARBA" id="ARBA00009437"/>
    </source>
</evidence>
<dbReference type="Pfam" id="PF00126">
    <property type="entry name" value="HTH_1"/>
    <property type="match status" value="1"/>
</dbReference>
<dbReference type="GO" id="GO:0032993">
    <property type="term" value="C:protein-DNA complex"/>
    <property type="evidence" value="ECO:0007669"/>
    <property type="project" value="TreeGrafter"/>
</dbReference>
<keyword evidence="2" id="KW-0805">Transcription regulation</keyword>
<evidence type="ECO:0000313" key="7">
    <source>
        <dbReference type="EMBL" id="GAT66638.1"/>
    </source>
</evidence>
<dbReference type="Gene3D" id="3.40.190.10">
    <property type="entry name" value="Periplasmic binding protein-like II"/>
    <property type="match status" value="2"/>
</dbReference>
<dbReference type="InterPro" id="IPR000847">
    <property type="entry name" value="LysR_HTH_N"/>
</dbReference>
<dbReference type="EMBL" id="BDCX01000005">
    <property type="protein sequence ID" value="GAT66638.1"/>
    <property type="molecule type" value="Genomic_DNA"/>
</dbReference>
<evidence type="ECO:0000256" key="5">
    <source>
        <dbReference type="SAM" id="MobiDB-lite"/>
    </source>
</evidence>
<comment type="caution">
    <text evidence="7">The sequence shown here is derived from an EMBL/GenBank/DDBJ whole genome shotgun (WGS) entry which is preliminary data.</text>
</comment>
<proteinExistence type="inferred from homology"/>
<feature type="domain" description="HTH lysR-type" evidence="6">
    <location>
        <begin position="3"/>
        <end position="60"/>
    </location>
</feature>
<evidence type="ECO:0000256" key="2">
    <source>
        <dbReference type="ARBA" id="ARBA00023015"/>
    </source>
</evidence>
<evidence type="ECO:0000313" key="8">
    <source>
        <dbReference type="Proteomes" id="UP000077701"/>
    </source>
</evidence>
<feature type="region of interest" description="Disordered" evidence="5">
    <location>
        <begin position="312"/>
        <end position="339"/>
    </location>
</feature>
<keyword evidence="3" id="KW-0238">DNA-binding</keyword>
<dbReference type="SUPFAM" id="SSF46785">
    <property type="entry name" value="Winged helix' DNA-binding domain"/>
    <property type="match status" value="1"/>
</dbReference>
<dbReference type="CDD" id="cd08414">
    <property type="entry name" value="PBP2_LTTR_aromatics_like"/>
    <property type="match status" value="1"/>
</dbReference>
<keyword evidence="8" id="KW-1185">Reference proteome</keyword>
<keyword evidence="4" id="KW-0804">Transcription</keyword>
<dbReference type="InterPro" id="IPR036388">
    <property type="entry name" value="WH-like_DNA-bd_sf"/>
</dbReference>
<dbReference type="PANTHER" id="PTHR30346:SF30">
    <property type="entry name" value="SMALL NEUTRAL PROTEASE REGULATORY PROTEIN"/>
    <property type="match status" value="1"/>
</dbReference>
<reference evidence="7 8" key="1">
    <citation type="journal article" date="2016" name="Genome Announc.">
        <title>Draft Genome Sequence of Planomonospora sphaerica JCM9374, a Rare Actinomycete.</title>
        <authorList>
            <person name="Dohra H."/>
            <person name="Suzuki T."/>
            <person name="Inoue Y."/>
            <person name="Kodani S."/>
        </authorList>
    </citation>
    <scope>NUCLEOTIDE SEQUENCE [LARGE SCALE GENOMIC DNA]</scope>
    <source>
        <strain evidence="7 8">JCM 9374</strain>
    </source>
</reference>
<dbReference type="PANTHER" id="PTHR30346">
    <property type="entry name" value="TRANSCRIPTIONAL DUAL REGULATOR HCAR-RELATED"/>
    <property type="match status" value="1"/>
</dbReference>
<organism evidence="7 8">
    <name type="scientific">Planomonospora sphaerica</name>
    <dbReference type="NCBI Taxonomy" id="161355"/>
    <lineage>
        <taxon>Bacteria</taxon>
        <taxon>Bacillati</taxon>
        <taxon>Actinomycetota</taxon>
        <taxon>Actinomycetes</taxon>
        <taxon>Streptosporangiales</taxon>
        <taxon>Streptosporangiaceae</taxon>
        <taxon>Planomonospora</taxon>
    </lineage>
</organism>
<dbReference type="PRINTS" id="PR00039">
    <property type="entry name" value="HTHLYSR"/>
</dbReference>
<dbReference type="Pfam" id="PF03466">
    <property type="entry name" value="LysR_substrate"/>
    <property type="match status" value="1"/>
</dbReference>
<sequence length="339" mass="36209">MDLELRHLRIVRAVAEAGSVTKAATHLGLAQPALTAQLKRIERVLGGSLFDRDHNGARPTPLGELVLARARVLLPAARELQEEAVRFANACGEIPRYRLGATNGPILGGLVDRLATAWPSTPVTTHTSWSARELNAMLTTGRLDFAIIGACGESPPPVDGPVVWTTIAMDPVFVLLSEDHRLMGRREVELGELADEQWTATPGDGCFSDCFAAACARAGFTPKTVYETDVATCMHLATVGRAVALCQATFQPAAGLGLLPLAGAPLRWRQLLGWHPESPVARVAPVIAEHARAAHADAVRRSARYAAWLDGDPRFGTAPQDPDAHPPSSALPPAPITRR</sequence>
<gene>
    <name evidence="7" type="ORF">PS9374_02288</name>
</gene>
<dbReference type="InterPro" id="IPR005119">
    <property type="entry name" value="LysR_subst-bd"/>
</dbReference>
<accession>A0A171CFP5</accession>
<protein>
    <submittedName>
        <fullName evidence="7">LysR family transcriptional regulator</fullName>
    </submittedName>
</protein>
<evidence type="ECO:0000259" key="6">
    <source>
        <dbReference type="PROSITE" id="PS50931"/>
    </source>
</evidence>
<dbReference type="GO" id="GO:0003700">
    <property type="term" value="F:DNA-binding transcription factor activity"/>
    <property type="evidence" value="ECO:0007669"/>
    <property type="project" value="InterPro"/>
</dbReference>
<dbReference type="Proteomes" id="UP000077701">
    <property type="component" value="Unassembled WGS sequence"/>
</dbReference>
<dbReference type="GO" id="GO:0003677">
    <property type="term" value="F:DNA binding"/>
    <property type="evidence" value="ECO:0007669"/>
    <property type="project" value="UniProtKB-KW"/>
</dbReference>
<dbReference type="STRING" id="161355.PS9374_02288"/>
<evidence type="ECO:0000256" key="3">
    <source>
        <dbReference type="ARBA" id="ARBA00023125"/>
    </source>
</evidence>
<reference evidence="8" key="2">
    <citation type="submission" date="2016-04" db="EMBL/GenBank/DDBJ databases">
        <title>Planomonospora sphaerica JCM9374 whole genome shotgun sequence.</title>
        <authorList>
            <person name="Suzuki T."/>
            <person name="Dohra H."/>
            <person name="Kodani S."/>
        </authorList>
    </citation>
    <scope>NUCLEOTIDE SEQUENCE [LARGE SCALE GENOMIC DNA]</scope>
    <source>
        <strain evidence="8">JCM 9374</strain>
    </source>
</reference>
<dbReference type="OrthoDB" id="3171102at2"/>
<feature type="compositionally biased region" description="Pro residues" evidence="5">
    <location>
        <begin position="329"/>
        <end position="339"/>
    </location>
</feature>
<dbReference type="SUPFAM" id="SSF53850">
    <property type="entry name" value="Periplasmic binding protein-like II"/>
    <property type="match status" value="1"/>
</dbReference>
<dbReference type="PROSITE" id="PS50931">
    <property type="entry name" value="HTH_LYSR"/>
    <property type="match status" value="1"/>
</dbReference>
<dbReference type="RefSeq" id="WP_068896775.1">
    <property type="nucleotide sequence ID" value="NZ_BDCX01000005.1"/>
</dbReference>
<dbReference type="InterPro" id="IPR036390">
    <property type="entry name" value="WH_DNA-bd_sf"/>
</dbReference>
<name>A0A171CFP5_9ACTN</name>